<evidence type="ECO:0000256" key="6">
    <source>
        <dbReference type="ARBA" id="ARBA00022989"/>
    </source>
</evidence>
<feature type="transmembrane region" description="Helical" evidence="10">
    <location>
        <begin position="40"/>
        <end position="61"/>
    </location>
</feature>
<dbReference type="InterPro" id="IPR010065">
    <property type="entry name" value="AA_ABC_transptr_permease_3TM"/>
</dbReference>
<protein>
    <recommendedName>
        <fullName evidence="8">Histidine/lysine/arginine/ornithine transport system permease protein HisM</fullName>
    </recommendedName>
</protein>
<keyword evidence="3 10" id="KW-0813">Transport</keyword>
<sequence length="298" mass="32810">MVSVSNDRAALPAEAQKQMTEMSEDVTDISHLVHVRRRYWGRYVASAAIIALIGYVVLAFAHGQIEWRYVARFLTARSILNGLVNTILMTVLGVVLGVITAIMRLSPNPVLQAVAQGYVWLFRGTPVILQLLLWFNLALVFPSMGIPGLFEFRTVDVMTPFLAALLGLGINQGAYTSEVVRAGLLSVDTGQYEAAKSIGMPRLQALRRIILPQAMRVIVPPIGNELVGMVKLTSLASVIQYAEMLHNAENIYYANARVIELLMVAGVWYLVVVTVLSFAQSRVERHYARGAGRASGRQ</sequence>
<dbReference type="PANTHER" id="PTHR30450:SF2">
    <property type="entry name" value="ABC TRANSPORTER PERMEASE PROTEIN"/>
    <property type="match status" value="1"/>
</dbReference>
<feature type="transmembrane region" description="Helical" evidence="10">
    <location>
        <begin position="127"/>
        <end position="150"/>
    </location>
</feature>
<evidence type="ECO:0000313" key="13">
    <source>
        <dbReference type="Proteomes" id="UP000674425"/>
    </source>
</evidence>
<comment type="subcellular location">
    <subcellularLocation>
        <location evidence="1">Cell inner membrane</location>
        <topology evidence="1">Multi-pass membrane protein</topology>
    </subcellularLocation>
    <subcellularLocation>
        <location evidence="10">Cell membrane</location>
        <topology evidence="10">Multi-pass membrane protein</topology>
    </subcellularLocation>
</comment>
<comment type="similarity">
    <text evidence="2">Belongs to the binding-protein-dependent transport system permease family. HisMQ subfamily.</text>
</comment>
<evidence type="ECO:0000256" key="7">
    <source>
        <dbReference type="ARBA" id="ARBA00023136"/>
    </source>
</evidence>
<evidence type="ECO:0000256" key="4">
    <source>
        <dbReference type="ARBA" id="ARBA00022475"/>
    </source>
</evidence>
<dbReference type="EMBL" id="CAJNAU010000037">
    <property type="protein sequence ID" value="CAE6778064.1"/>
    <property type="molecule type" value="Genomic_DNA"/>
</dbReference>
<feature type="domain" description="ABC transmembrane type-1" evidence="11">
    <location>
        <begin position="79"/>
        <end position="280"/>
    </location>
</feature>
<evidence type="ECO:0000256" key="10">
    <source>
        <dbReference type="RuleBase" id="RU363032"/>
    </source>
</evidence>
<dbReference type="Proteomes" id="UP000674425">
    <property type="component" value="Unassembled WGS sequence"/>
</dbReference>
<proteinExistence type="inferred from homology"/>
<name>A0ABN7LZZ4_9BURK</name>
<evidence type="ECO:0000313" key="12">
    <source>
        <dbReference type="EMBL" id="CAE6778064.1"/>
    </source>
</evidence>
<reference evidence="12 13" key="1">
    <citation type="submission" date="2021-02" db="EMBL/GenBank/DDBJ databases">
        <authorList>
            <person name="Vanwijnsberghe S."/>
        </authorList>
    </citation>
    <scope>NUCLEOTIDE SEQUENCE [LARGE SCALE GENOMIC DNA]</scope>
    <source>
        <strain evidence="12 13">R-69658</strain>
    </source>
</reference>
<dbReference type="Gene3D" id="1.10.3720.10">
    <property type="entry name" value="MetI-like"/>
    <property type="match status" value="1"/>
</dbReference>
<gene>
    <name evidence="12" type="ORF">R69658_03939</name>
</gene>
<keyword evidence="13" id="KW-1185">Reference proteome</keyword>
<feature type="transmembrane region" description="Helical" evidence="10">
    <location>
        <begin position="258"/>
        <end position="279"/>
    </location>
</feature>
<evidence type="ECO:0000256" key="8">
    <source>
        <dbReference type="ARBA" id="ARBA00039779"/>
    </source>
</evidence>
<evidence type="ECO:0000259" key="11">
    <source>
        <dbReference type="PROSITE" id="PS50928"/>
    </source>
</evidence>
<dbReference type="InterPro" id="IPR000515">
    <property type="entry name" value="MetI-like"/>
</dbReference>
<comment type="subunit">
    <text evidence="9">The HisPMQJ complex is composed of two ATP-binding proteins (HisP), two transmembrane proteins (HisM and HisQ) and a solute-binding protein (HisJ). The HisPMQ-ArgT complex is composed of two ATP-binding proteins (HisP), two transmembrane proteins (HisM and HisQ) and a solute-binding protein (ArgT).</text>
</comment>
<keyword evidence="4" id="KW-1003">Cell membrane</keyword>
<evidence type="ECO:0000256" key="5">
    <source>
        <dbReference type="ARBA" id="ARBA00022692"/>
    </source>
</evidence>
<accession>A0ABN7LZZ4</accession>
<dbReference type="NCBIfam" id="TIGR01726">
    <property type="entry name" value="HEQRo_perm_3TM"/>
    <property type="match status" value="1"/>
</dbReference>
<dbReference type="PANTHER" id="PTHR30450">
    <property type="entry name" value="ABC TRANSPORTER PERMEASE"/>
    <property type="match status" value="1"/>
</dbReference>
<comment type="caution">
    <text evidence="12">The sequence shown here is derived from an EMBL/GenBank/DDBJ whole genome shotgun (WGS) entry which is preliminary data.</text>
</comment>
<evidence type="ECO:0000256" key="9">
    <source>
        <dbReference type="ARBA" id="ARBA00046835"/>
    </source>
</evidence>
<dbReference type="InterPro" id="IPR035906">
    <property type="entry name" value="MetI-like_sf"/>
</dbReference>
<feature type="transmembrane region" description="Helical" evidence="10">
    <location>
        <begin position="82"/>
        <end position="107"/>
    </location>
</feature>
<keyword evidence="7 10" id="KW-0472">Membrane</keyword>
<dbReference type="PROSITE" id="PS50928">
    <property type="entry name" value="ABC_TM1"/>
    <property type="match status" value="1"/>
</dbReference>
<evidence type="ECO:0000256" key="2">
    <source>
        <dbReference type="ARBA" id="ARBA00010072"/>
    </source>
</evidence>
<evidence type="ECO:0000256" key="1">
    <source>
        <dbReference type="ARBA" id="ARBA00004429"/>
    </source>
</evidence>
<keyword evidence="5 10" id="KW-0812">Transmembrane</keyword>
<dbReference type="InterPro" id="IPR051322">
    <property type="entry name" value="AA_ABC_Transporter_Permease"/>
</dbReference>
<dbReference type="Pfam" id="PF00528">
    <property type="entry name" value="BPD_transp_1"/>
    <property type="match status" value="1"/>
</dbReference>
<organism evidence="12 13">
    <name type="scientific">Paraburkholderia aspalathi</name>
    <dbReference type="NCBI Taxonomy" id="1324617"/>
    <lineage>
        <taxon>Bacteria</taxon>
        <taxon>Pseudomonadati</taxon>
        <taxon>Pseudomonadota</taxon>
        <taxon>Betaproteobacteria</taxon>
        <taxon>Burkholderiales</taxon>
        <taxon>Burkholderiaceae</taxon>
        <taxon>Paraburkholderia</taxon>
    </lineage>
</organism>
<evidence type="ECO:0000256" key="3">
    <source>
        <dbReference type="ARBA" id="ARBA00022448"/>
    </source>
</evidence>
<keyword evidence="6 10" id="KW-1133">Transmembrane helix</keyword>
<dbReference type="CDD" id="cd06261">
    <property type="entry name" value="TM_PBP2"/>
    <property type="match status" value="1"/>
</dbReference>
<dbReference type="SUPFAM" id="SSF161098">
    <property type="entry name" value="MetI-like"/>
    <property type="match status" value="1"/>
</dbReference>